<comment type="caution">
    <text evidence="3">The sequence shown here is derived from an EMBL/GenBank/DDBJ whole genome shotgun (WGS) entry which is preliminary data.</text>
</comment>
<feature type="chain" id="PRO_5035255152" description="AMIN-like domain-containing protein" evidence="1">
    <location>
        <begin position="28"/>
        <end position="189"/>
    </location>
</feature>
<dbReference type="RefSeq" id="WP_204002103.1">
    <property type="nucleotide sequence ID" value="NZ_BOPG01000047.1"/>
</dbReference>
<name>A0A8J3ZDC7_9ACTN</name>
<dbReference type="EMBL" id="BOPG01000047">
    <property type="protein sequence ID" value="GIJ59556.1"/>
    <property type="molecule type" value="Genomic_DNA"/>
</dbReference>
<reference evidence="3" key="1">
    <citation type="submission" date="2021-01" db="EMBL/GenBank/DDBJ databases">
        <title>Whole genome shotgun sequence of Virgisporangium aurantiacum NBRC 16421.</title>
        <authorList>
            <person name="Komaki H."/>
            <person name="Tamura T."/>
        </authorList>
    </citation>
    <scope>NUCLEOTIDE SEQUENCE</scope>
    <source>
        <strain evidence="3">NBRC 16421</strain>
    </source>
</reference>
<protein>
    <recommendedName>
        <fullName evidence="2">AMIN-like domain-containing protein</fullName>
    </recommendedName>
</protein>
<dbReference type="Proteomes" id="UP000612585">
    <property type="component" value="Unassembled WGS sequence"/>
</dbReference>
<evidence type="ECO:0000313" key="4">
    <source>
        <dbReference type="Proteomes" id="UP000612585"/>
    </source>
</evidence>
<proteinExistence type="predicted"/>
<feature type="domain" description="AMIN-like" evidence="2">
    <location>
        <begin position="56"/>
        <end position="186"/>
    </location>
</feature>
<dbReference type="AlphaFoldDB" id="A0A8J3ZDC7"/>
<sequence length="189" mass="20131">MRRRIRFVLAALATLLLVGAGAGSAIASSATRAAPYCGITWGSLPKTGGSLSPTALLEVRTGKHECWDRVVFEFTGPADGFNVEYRNVYTEAVGDLMNPYVAGGAVLGVQLLEPAYDHDTGWAFPARSGAHVGTVVGYQTLRDVMFGGSFEGYSTFAVGVRANLPFRVSVLAGPGTHSRIVLDIAHRWQ</sequence>
<gene>
    <name evidence="3" type="ORF">Vau01_070720</name>
</gene>
<evidence type="ECO:0000313" key="3">
    <source>
        <dbReference type="EMBL" id="GIJ59556.1"/>
    </source>
</evidence>
<accession>A0A8J3ZDC7</accession>
<evidence type="ECO:0000259" key="2">
    <source>
        <dbReference type="Pfam" id="PF24837"/>
    </source>
</evidence>
<organism evidence="3 4">
    <name type="scientific">Virgisporangium aurantiacum</name>
    <dbReference type="NCBI Taxonomy" id="175570"/>
    <lineage>
        <taxon>Bacteria</taxon>
        <taxon>Bacillati</taxon>
        <taxon>Actinomycetota</taxon>
        <taxon>Actinomycetes</taxon>
        <taxon>Micromonosporales</taxon>
        <taxon>Micromonosporaceae</taxon>
        <taxon>Virgisporangium</taxon>
    </lineage>
</organism>
<dbReference type="Pfam" id="PF24837">
    <property type="entry name" value="AMIN-like"/>
    <property type="match status" value="1"/>
</dbReference>
<keyword evidence="1" id="KW-0732">Signal</keyword>
<keyword evidence="4" id="KW-1185">Reference proteome</keyword>
<evidence type="ECO:0000256" key="1">
    <source>
        <dbReference type="SAM" id="SignalP"/>
    </source>
</evidence>
<dbReference type="InterPro" id="IPR056303">
    <property type="entry name" value="AMIN-like"/>
</dbReference>
<feature type="signal peptide" evidence="1">
    <location>
        <begin position="1"/>
        <end position="27"/>
    </location>
</feature>